<evidence type="ECO:0000256" key="1">
    <source>
        <dbReference type="ARBA" id="ARBA00004141"/>
    </source>
</evidence>
<dbReference type="Pfam" id="PF12537">
    <property type="entry name" value="GPHR_N"/>
    <property type="match status" value="1"/>
</dbReference>
<feature type="region of interest" description="Disordered" evidence="5">
    <location>
        <begin position="309"/>
        <end position="328"/>
    </location>
</feature>
<sequence>MVPLSFSLLKDAALVLLLHAVLALLGDYLFSERLFKGYSFSSLTSSPSAGGSQRSPTGWALSRRWRSTSSGPPLRGTLGDDGHASGPPSDAAPRGLRGTLGSLGRGRLVRPLLALFLDPHATGLRVRALFLGSFVFSGMLLCLIILELAQAGDPWFRKRVWQFELLATSILSSVVIPGFQIFLIVRSPGQAPSMFRILCGTVAYCMYLIGFFLIGFWFPISTSFNIFSIEALFGRVAIIGITLSALLAGYGAVNGPYSNMTRFIGARSVDISTIRHQEAQLRLFVRQLYAQRLRLATLENRYAELQAGRRLSSGGGPPEAASLSAHGQALRDKGAPMSDTMSVGLRSAQSFFSALFPDVAPVEAAPSGAKAAANLLANIHELEGNIAALELVQSRHFSTLSAIRNAFNRRAFSQTLHGRYLDALGHVLSFYGAYRLLMSVINVLSAAAAGGGGIGDSGAGPRAGPHIDPVSRALGLVSQYLGAEQATALSLNALGVHISFLLIGILVFTNVRGFLFHFIKLFHSLSTSQSGAHLALLMAQLQGAYACACVLQLRGNLPDAAHSAVTAVLGGARLAFRVFTHWFDLVFLMAACLTGVAAILSFVRQRHAEAAVAADEANVWGSVVIPPARSEAMMRL</sequence>
<reference evidence="9" key="1">
    <citation type="submission" date="2013-04" db="EMBL/GenBank/DDBJ databases">
        <title>The Genome Sequence of Fonticula alba ATCC 38817.</title>
        <authorList>
            <consortium name="The Broad Institute Genomics Platform"/>
            <person name="Russ C."/>
            <person name="Cuomo C."/>
            <person name="Burger G."/>
            <person name="Gray M.W."/>
            <person name="Holland P.W.H."/>
            <person name="King N."/>
            <person name="Lang F.B.F."/>
            <person name="Roger A.J."/>
            <person name="Ruiz-Trillo I."/>
            <person name="Brown M."/>
            <person name="Walker B."/>
            <person name="Young S."/>
            <person name="Zeng Q."/>
            <person name="Gargeya S."/>
            <person name="Fitzgerald M."/>
            <person name="Haas B."/>
            <person name="Abouelleil A."/>
            <person name="Allen A.W."/>
            <person name="Alvarado L."/>
            <person name="Arachchi H.M."/>
            <person name="Berlin A.M."/>
            <person name="Chapman S.B."/>
            <person name="Gainer-Dewar J."/>
            <person name="Goldberg J."/>
            <person name="Griggs A."/>
            <person name="Gujja S."/>
            <person name="Hansen M."/>
            <person name="Howarth C."/>
            <person name="Imamovic A."/>
            <person name="Ireland A."/>
            <person name="Larimer J."/>
            <person name="McCowan C."/>
            <person name="Murphy C."/>
            <person name="Pearson M."/>
            <person name="Poon T.W."/>
            <person name="Priest M."/>
            <person name="Roberts A."/>
            <person name="Saif S."/>
            <person name="Shea T."/>
            <person name="Sisk P."/>
            <person name="Sykes S."/>
            <person name="Wortman J."/>
            <person name="Nusbaum C."/>
            <person name="Birren B."/>
        </authorList>
    </citation>
    <scope>NUCLEOTIDE SEQUENCE [LARGE SCALE GENOMIC DNA]</scope>
    <source>
        <strain evidence="9">ATCC 38817</strain>
    </source>
</reference>
<evidence type="ECO:0000256" key="5">
    <source>
        <dbReference type="SAM" id="MobiDB-lite"/>
    </source>
</evidence>
<name>A0A058ZGD6_FONAL</name>
<feature type="transmembrane region" description="Helical" evidence="6">
    <location>
        <begin position="166"/>
        <end position="185"/>
    </location>
</feature>
<feature type="transmembrane region" description="Helical" evidence="6">
    <location>
        <begin position="197"/>
        <end position="220"/>
    </location>
</feature>
<evidence type="ECO:0000256" key="4">
    <source>
        <dbReference type="ARBA" id="ARBA00023136"/>
    </source>
</evidence>
<organism evidence="9">
    <name type="scientific">Fonticula alba</name>
    <name type="common">Slime mold</name>
    <dbReference type="NCBI Taxonomy" id="691883"/>
    <lineage>
        <taxon>Eukaryota</taxon>
        <taxon>Rotosphaerida</taxon>
        <taxon>Fonticulaceae</taxon>
        <taxon>Fonticula</taxon>
    </lineage>
</organism>
<accession>A0A058ZGD6</accession>
<proteinExistence type="predicted"/>
<comment type="subcellular location">
    <subcellularLocation>
        <location evidence="1">Membrane</location>
        <topology evidence="1">Multi-pass membrane protein</topology>
    </subcellularLocation>
</comment>
<evidence type="ECO:0000313" key="9">
    <source>
        <dbReference type="EMBL" id="KCV73011.1"/>
    </source>
</evidence>
<dbReference type="RefSeq" id="XP_009492712.1">
    <property type="nucleotide sequence ID" value="XM_009494437.1"/>
</dbReference>
<feature type="transmembrane region" description="Helical" evidence="6">
    <location>
        <begin position="585"/>
        <end position="603"/>
    </location>
</feature>
<dbReference type="eggNOG" id="KOG2417">
    <property type="taxonomic scope" value="Eukaryota"/>
</dbReference>
<evidence type="ECO:0000313" key="10">
    <source>
        <dbReference type="Proteomes" id="UP000030693"/>
    </source>
</evidence>
<feature type="domain" description="Golgi pH regulator conserved" evidence="8">
    <location>
        <begin position="226"/>
        <end position="294"/>
    </location>
</feature>
<dbReference type="Proteomes" id="UP000030693">
    <property type="component" value="Unassembled WGS sequence"/>
</dbReference>
<feature type="domain" description="Abscisic acid G-protein coupled receptor-like" evidence="7">
    <location>
        <begin position="412"/>
        <end position="599"/>
    </location>
</feature>
<feature type="transmembrane region" description="Helical" evidence="6">
    <location>
        <begin position="498"/>
        <end position="519"/>
    </location>
</feature>
<keyword evidence="4 6" id="KW-0472">Membrane</keyword>
<feature type="region of interest" description="Disordered" evidence="5">
    <location>
        <begin position="42"/>
        <end position="96"/>
    </location>
</feature>
<evidence type="ECO:0000256" key="3">
    <source>
        <dbReference type="ARBA" id="ARBA00022989"/>
    </source>
</evidence>
<gene>
    <name evidence="9" type="ORF">H696_00561</name>
</gene>
<dbReference type="InterPro" id="IPR025969">
    <property type="entry name" value="ABA_GPCR_dom"/>
</dbReference>
<dbReference type="AlphaFoldDB" id="A0A058ZGD6"/>
<dbReference type="EMBL" id="KB932201">
    <property type="protein sequence ID" value="KCV73011.1"/>
    <property type="molecule type" value="Genomic_DNA"/>
</dbReference>
<dbReference type="GeneID" id="20525286"/>
<dbReference type="PANTHER" id="PTHR15948">
    <property type="entry name" value="G-PROTEIN COUPLED RECEPTOR 89-RELATED"/>
    <property type="match status" value="1"/>
</dbReference>
<dbReference type="Pfam" id="PF12430">
    <property type="entry name" value="ABA_GPCR"/>
    <property type="match status" value="1"/>
</dbReference>
<feature type="compositionally biased region" description="Low complexity" evidence="5">
    <location>
        <begin position="42"/>
        <end position="52"/>
    </location>
</feature>
<feature type="transmembrane region" description="Helical" evidence="6">
    <location>
        <begin position="128"/>
        <end position="146"/>
    </location>
</feature>
<dbReference type="PANTHER" id="PTHR15948:SF0">
    <property type="entry name" value="GOLGI PH REGULATOR A-RELATED"/>
    <property type="match status" value="1"/>
</dbReference>
<dbReference type="OMA" id="FSVYCVY"/>
<dbReference type="InterPro" id="IPR015672">
    <property type="entry name" value="GPHR/GTG"/>
</dbReference>
<evidence type="ECO:0008006" key="11">
    <source>
        <dbReference type="Google" id="ProtNLM"/>
    </source>
</evidence>
<keyword evidence="2 6" id="KW-0812">Transmembrane</keyword>
<evidence type="ECO:0000256" key="6">
    <source>
        <dbReference type="SAM" id="Phobius"/>
    </source>
</evidence>
<evidence type="ECO:0000259" key="7">
    <source>
        <dbReference type="Pfam" id="PF12430"/>
    </source>
</evidence>
<dbReference type="InterPro" id="IPR022535">
    <property type="entry name" value="Golgi_pH-regulator_cons_dom"/>
</dbReference>
<feature type="transmembrane region" description="Helical" evidence="6">
    <location>
        <begin position="232"/>
        <end position="253"/>
    </location>
</feature>
<dbReference type="GO" id="GO:0016020">
    <property type="term" value="C:membrane"/>
    <property type="evidence" value="ECO:0007669"/>
    <property type="project" value="UniProtKB-SubCell"/>
</dbReference>
<evidence type="ECO:0000256" key="2">
    <source>
        <dbReference type="ARBA" id="ARBA00022692"/>
    </source>
</evidence>
<keyword evidence="10" id="KW-1185">Reference proteome</keyword>
<protein>
    <recommendedName>
        <fullName evidence="11">Abscisic acid G-protein coupled receptor-like domain-containing protein</fullName>
    </recommendedName>
</protein>
<keyword evidence="3 6" id="KW-1133">Transmembrane helix</keyword>
<evidence type="ECO:0000259" key="8">
    <source>
        <dbReference type="Pfam" id="PF12537"/>
    </source>
</evidence>
<dbReference type="OrthoDB" id="264392at2759"/>
<feature type="transmembrane region" description="Helical" evidence="6">
    <location>
        <begin position="12"/>
        <end position="30"/>
    </location>
</feature>